<dbReference type="InterPro" id="IPR045130">
    <property type="entry name" value="OFUT2-like"/>
</dbReference>
<evidence type="ECO:0000256" key="17">
    <source>
        <dbReference type="ARBA" id="ARBA00047273"/>
    </source>
</evidence>
<organism evidence="20 21">
    <name type="scientific">Trichuris muris</name>
    <name type="common">Mouse whipworm</name>
    <dbReference type="NCBI Taxonomy" id="70415"/>
    <lineage>
        <taxon>Eukaryota</taxon>
        <taxon>Metazoa</taxon>
        <taxon>Ecdysozoa</taxon>
        <taxon>Nematoda</taxon>
        <taxon>Enoplea</taxon>
        <taxon>Dorylaimia</taxon>
        <taxon>Trichinellida</taxon>
        <taxon>Trichuridae</taxon>
        <taxon>Trichuris</taxon>
    </lineage>
</organism>
<evidence type="ECO:0000256" key="3">
    <source>
        <dbReference type="ARBA" id="ARBA00004922"/>
    </source>
</evidence>
<evidence type="ECO:0000256" key="2">
    <source>
        <dbReference type="ARBA" id="ARBA00004555"/>
    </source>
</evidence>
<dbReference type="WBParaSite" id="TMUE_2000006258.4">
    <property type="protein sequence ID" value="TMUE_2000006258.4"/>
    <property type="gene ID" value="WBGene00291270"/>
</dbReference>
<keyword evidence="6" id="KW-0808">Transferase</keyword>
<dbReference type="STRING" id="70415.A0A5S6QGC2"/>
<evidence type="ECO:0000313" key="20">
    <source>
        <dbReference type="Proteomes" id="UP000046395"/>
    </source>
</evidence>
<comment type="pathway">
    <text evidence="3">Protein modification; protein glycosylation.</text>
</comment>
<evidence type="ECO:0000256" key="14">
    <source>
        <dbReference type="ARBA" id="ARBA00025803"/>
    </source>
</evidence>
<comment type="catalytic activity">
    <reaction evidence="17">
        <text>L-threonyl-[protein] + GDP-beta-L-fucose = 3-O-(alpha-L-fucosyl)-L-threonyl-[protein] + GDP + H(+)</text>
        <dbReference type="Rhea" id="RHEA:70491"/>
        <dbReference type="Rhea" id="RHEA-COMP:11060"/>
        <dbReference type="Rhea" id="RHEA-COMP:17915"/>
        <dbReference type="ChEBI" id="CHEBI:15378"/>
        <dbReference type="ChEBI" id="CHEBI:30013"/>
        <dbReference type="ChEBI" id="CHEBI:57273"/>
        <dbReference type="ChEBI" id="CHEBI:58189"/>
        <dbReference type="ChEBI" id="CHEBI:189631"/>
        <dbReference type="EC" id="2.4.1.221"/>
    </reaction>
    <physiologicalReaction direction="left-to-right" evidence="17">
        <dbReference type="Rhea" id="RHEA:70492"/>
    </physiologicalReaction>
</comment>
<dbReference type="InterPro" id="IPR019378">
    <property type="entry name" value="GDP-Fuc_O-FucTrfase"/>
</dbReference>
<dbReference type="EC" id="2.4.1.221" evidence="4"/>
<keyword evidence="9" id="KW-0333">Golgi apparatus</keyword>
<reference evidence="20" key="1">
    <citation type="submission" date="2013-11" db="EMBL/GenBank/DDBJ databases">
        <authorList>
            <person name="Aslett M."/>
        </authorList>
    </citation>
    <scope>NUCLEOTIDE SEQUENCE [LARGE SCALE GENOMIC DNA]</scope>
    <source>
        <strain evidence="20">Edinburgh</strain>
    </source>
</reference>
<evidence type="ECO:0000256" key="6">
    <source>
        <dbReference type="ARBA" id="ARBA00022679"/>
    </source>
</evidence>
<dbReference type="Pfam" id="PF10250">
    <property type="entry name" value="O-FucT"/>
    <property type="match status" value="1"/>
</dbReference>
<keyword evidence="8" id="KW-0256">Endoplasmic reticulum</keyword>
<evidence type="ECO:0000256" key="9">
    <source>
        <dbReference type="ARBA" id="ARBA00023034"/>
    </source>
</evidence>
<reference evidence="20" key="2">
    <citation type="submission" date="2014-03" db="EMBL/GenBank/DDBJ databases">
        <title>The whipworm genome and dual-species transcriptomics of an intimate host-pathogen interaction.</title>
        <authorList>
            <person name="Foth B.J."/>
            <person name="Tsai I.J."/>
            <person name="Reid A.J."/>
            <person name="Bancroft A.J."/>
            <person name="Nichol S."/>
            <person name="Tracey A."/>
            <person name="Holroyd N."/>
            <person name="Cotton J.A."/>
            <person name="Stanley E.J."/>
            <person name="Zarowiecki M."/>
            <person name="Liu J.Z."/>
            <person name="Huckvale T."/>
            <person name="Cooper P.J."/>
            <person name="Grencis R.K."/>
            <person name="Berriman M."/>
        </authorList>
    </citation>
    <scope>NUCLEOTIDE SEQUENCE [LARGE SCALE GENOMIC DNA]</scope>
    <source>
        <strain evidence="20">Edinburgh</strain>
    </source>
</reference>
<evidence type="ECO:0000256" key="16">
    <source>
        <dbReference type="ARBA" id="ARBA00033083"/>
    </source>
</evidence>
<accession>A0A5S6QGC2</accession>
<dbReference type="WBParaSite" id="TMUE_2000006258.3">
    <property type="protein sequence ID" value="TMUE_2000006258.3"/>
    <property type="gene ID" value="WBGene00291270"/>
</dbReference>
<evidence type="ECO:0000256" key="4">
    <source>
        <dbReference type="ARBA" id="ARBA00012196"/>
    </source>
</evidence>
<dbReference type="GO" id="GO:0005794">
    <property type="term" value="C:Golgi apparatus"/>
    <property type="evidence" value="ECO:0007669"/>
    <property type="project" value="UniProtKB-SubCell"/>
</dbReference>
<dbReference type="AlphaFoldDB" id="A0A5S6QGC2"/>
<feature type="signal peptide" evidence="19">
    <location>
        <begin position="1"/>
        <end position="24"/>
    </location>
</feature>
<evidence type="ECO:0000256" key="19">
    <source>
        <dbReference type="SAM" id="SignalP"/>
    </source>
</evidence>
<evidence type="ECO:0000256" key="1">
    <source>
        <dbReference type="ARBA" id="ARBA00004240"/>
    </source>
</evidence>
<reference evidence="21" key="3">
    <citation type="submission" date="2019-12" db="UniProtKB">
        <authorList>
            <consortium name="WormBaseParasite"/>
        </authorList>
    </citation>
    <scope>IDENTIFICATION</scope>
</reference>
<keyword evidence="10" id="KW-1015">Disulfide bond</keyword>
<evidence type="ECO:0000256" key="13">
    <source>
        <dbReference type="ARBA" id="ARBA00023277"/>
    </source>
</evidence>
<comment type="subcellular location">
    <subcellularLocation>
        <location evidence="1">Endoplasmic reticulum</location>
    </subcellularLocation>
    <subcellularLocation>
        <location evidence="2">Golgi apparatus</location>
    </subcellularLocation>
</comment>
<comment type="catalytic activity">
    <reaction evidence="18">
        <text>L-seryl-[protein] + GDP-beta-L-fucose = 3-O-(alpha-L-fucosyl)-L-seryl-[protein] + GDP + H(+)</text>
        <dbReference type="Rhea" id="RHEA:63644"/>
        <dbReference type="Rhea" id="RHEA-COMP:9863"/>
        <dbReference type="Rhea" id="RHEA-COMP:17914"/>
        <dbReference type="ChEBI" id="CHEBI:15378"/>
        <dbReference type="ChEBI" id="CHEBI:29999"/>
        <dbReference type="ChEBI" id="CHEBI:57273"/>
        <dbReference type="ChEBI" id="CHEBI:58189"/>
        <dbReference type="ChEBI" id="CHEBI:189632"/>
        <dbReference type="EC" id="2.4.1.221"/>
    </reaction>
    <physiologicalReaction direction="left-to-right" evidence="18">
        <dbReference type="Rhea" id="RHEA:63645"/>
    </physiologicalReaction>
</comment>
<keyword evidence="12" id="KW-0294">Fucose metabolism</keyword>
<evidence type="ECO:0000256" key="18">
    <source>
        <dbReference type="ARBA" id="ARBA00048647"/>
    </source>
</evidence>
<dbReference type="GO" id="GO:0006004">
    <property type="term" value="P:fucose metabolic process"/>
    <property type="evidence" value="ECO:0007669"/>
    <property type="project" value="UniProtKB-KW"/>
</dbReference>
<evidence type="ECO:0000256" key="15">
    <source>
        <dbReference type="ARBA" id="ARBA00026232"/>
    </source>
</evidence>
<dbReference type="PANTHER" id="PTHR13398:SF0">
    <property type="entry name" value="GDP-FUCOSE PROTEIN O-FUCOSYLTRANSFERASE 2"/>
    <property type="match status" value="1"/>
</dbReference>
<dbReference type="WBParaSite" id="TMUE_2000006258.5">
    <property type="protein sequence ID" value="TMUE_2000006258.5"/>
    <property type="gene ID" value="WBGene00291270"/>
</dbReference>
<keyword evidence="11" id="KW-0325">Glycoprotein</keyword>
<evidence type="ECO:0000256" key="11">
    <source>
        <dbReference type="ARBA" id="ARBA00023180"/>
    </source>
</evidence>
<keyword evidence="5" id="KW-0328">Glycosyltransferase</keyword>
<proteinExistence type="inferred from homology"/>
<dbReference type="Gene3D" id="3.40.50.11350">
    <property type="match status" value="1"/>
</dbReference>
<comment type="similarity">
    <text evidence="14">Belongs to the glycosyltransferase 68 family.</text>
</comment>
<name>A0A5S6QGC2_TRIMR</name>
<evidence type="ECO:0000256" key="7">
    <source>
        <dbReference type="ARBA" id="ARBA00022729"/>
    </source>
</evidence>
<sequence length="434" mass="50676">MVWKSRLAVLSTFTAILYSSFSYAGDPTISVVDPHKYSLAKERRYLLYEVNPGEGFNLRRDVYMRIAEVVRHLRKRGHNFILVLPPWGASIHWQSSELGFQEKIPWKLWFDLSSLNKFVPVIELDQFLQETGSTAVDTLFFLQQFSEGWTHWSEKYEHRPCIKHYYYEETPGHWKFWFWGYDDIYARNVSCVSFQGYSRTAVQLVLSTDPKNIRSVMIDRAEVMLHDHFGNKEYWDCRKSMRYSPELRAVADEYRAKELNSNDISDRTSIHEDWTKMKVHPGQAKGGPYMAVHLRRRDFVAHRRNQTPSIQGAIDQIAIKAKENSLDVVFIATDGNKEEIRSLFDGLIALGLVPKRFVPNRETLRKFMDGGISIIDQWICAHARYFLGSSESTFTLRIFDDREILGFDSSTTFNSFCGVDELECEQPARWKLVQ</sequence>
<dbReference type="WBParaSite" id="TMUE_2000006258.2">
    <property type="protein sequence ID" value="TMUE_2000006258.2"/>
    <property type="gene ID" value="WBGene00291270"/>
</dbReference>
<dbReference type="WBParaSite" id="TMUE_2000006258.1">
    <property type="protein sequence ID" value="TMUE_2000006258.1"/>
    <property type="gene ID" value="WBGene00291270"/>
</dbReference>
<evidence type="ECO:0000256" key="8">
    <source>
        <dbReference type="ARBA" id="ARBA00022824"/>
    </source>
</evidence>
<evidence type="ECO:0000313" key="21">
    <source>
        <dbReference type="WBParaSite" id="TMUE_2000006258.1"/>
    </source>
</evidence>
<dbReference type="FunFam" id="3.40.50.11350:FF:000002">
    <property type="entry name" value="GDP-fucose protein O-fucosyltransferase 2"/>
    <property type="match status" value="1"/>
</dbReference>
<evidence type="ECO:0000256" key="12">
    <source>
        <dbReference type="ARBA" id="ARBA00023253"/>
    </source>
</evidence>
<feature type="chain" id="PRO_5044624289" description="GDP-fucose protein O-fucosyltransferase 2" evidence="19">
    <location>
        <begin position="25"/>
        <end position="434"/>
    </location>
</feature>
<keyword evidence="13" id="KW-0119">Carbohydrate metabolism</keyword>
<evidence type="ECO:0000256" key="10">
    <source>
        <dbReference type="ARBA" id="ARBA00023157"/>
    </source>
</evidence>
<dbReference type="GO" id="GO:0046922">
    <property type="term" value="F:peptide-O-fucosyltransferase activity"/>
    <property type="evidence" value="ECO:0007669"/>
    <property type="project" value="UniProtKB-EC"/>
</dbReference>
<keyword evidence="20" id="KW-1185">Reference proteome</keyword>
<keyword evidence="7 19" id="KW-0732">Signal</keyword>
<dbReference type="Gene3D" id="3.40.50.11340">
    <property type="match status" value="1"/>
</dbReference>
<dbReference type="PANTHER" id="PTHR13398">
    <property type="entry name" value="GDP-FUCOSE PROTEIN O-FUCOSYLTRANSFERASE 2"/>
    <property type="match status" value="1"/>
</dbReference>
<protein>
    <recommendedName>
        <fullName evidence="15">GDP-fucose protein O-fucosyltransferase 2</fullName>
        <ecNumber evidence="4">2.4.1.221</ecNumber>
    </recommendedName>
    <alternativeName>
        <fullName evidence="16">Peptide-O-fucosyltransferase 2</fullName>
    </alternativeName>
</protein>
<dbReference type="GO" id="GO:0005783">
    <property type="term" value="C:endoplasmic reticulum"/>
    <property type="evidence" value="ECO:0007669"/>
    <property type="project" value="UniProtKB-SubCell"/>
</dbReference>
<dbReference type="Proteomes" id="UP000046395">
    <property type="component" value="Unassembled WGS sequence"/>
</dbReference>
<dbReference type="CDD" id="cd11298">
    <property type="entry name" value="O-FucT-2"/>
    <property type="match status" value="1"/>
</dbReference>
<evidence type="ECO:0000256" key="5">
    <source>
        <dbReference type="ARBA" id="ARBA00022676"/>
    </source>
</evidence>